<dbReference type="AlphaFoldDB" id="K5WXW8"/>
<dbReference type="GeneID" id="18916400"/>
<feature type="compositionally biased region" description="Polar residues" evidence="1">
    <location>
        <begin position="120"/>
        <end position="129"/>
    </location>
</feature>
<accession>K5WXW8</accession>
<name>K5WXW8_PHACS</name>
<keyword evidence="3" id="KW-1185">Reference proteome</keyword>
<dbReference type="KEGG" id="pco:PHACADRAFT_255835"/>
<organism evidence="2 3">
    <name type="scientific">Phanerochaete carnosa (strain HHB-10118-sp)</name>
    <name type="common">White-rot fungus</name>
    <name type="synonym">Peniophora carnosa</name>
    <dbReference type="NCBI Taxonomy" id="650164"/>
    <lineage>
        <taxon>Eukaryota</taxon>
        <taxon>Fungi</taxon>
        <taxon>Dikarya</taxon>
        <taxon>Basidiomycota</taxon>
        <taxon>Agaricomycotina</taxon>
        <taxon>Agaricomycetes</taxon>
        <taxon>Polyporales</taxon>
        <taxon>Phanerochaetaceae</taxon>
        <taxon>Phanerochaete</taxon>
    </lineage>
</organism>
<sequence>MQPTPASTISVAASDETSQPLVVRPDIVPALNDPMRLGSDPERAQFVGAESPSESASVSDSAELSLIRGYIAPDNQDPIMQLPCTVHGQWPVAARVNISDISHMSRPPSACSSSSDASGYTLSSDTSFT</sequence>
<gene>
    <name evidence="2" type="ORF">PHACADRAFT_255835</name>
</gene>
<feature type="compositionally biased region" description="Low complexity" evidence="1">
    <location>
        <begin position="103"/>
        <end position="118"/>
    </location>
</feature>
<dbReference type="InParanoid" id="K5WXW8"/>
<reference evidence="2 3" key="1">
    <citation type="journal article" date="2012" name="BMC Genomics">
        <title>Comparative genomics of the white-rot fungi, Phanerochaete carnosa and P. chrysosporium, to elucidate the genetic basis of the distinct wood types they colonize.</title>
        <authorList>
            <person name="Suzuki H."/>
            <person name="MacDonald J."/>
            <person name="Syed K."/>
            <person name="Salamov A."/>
            <person name="Hori C."/>
            <person name="Aerts A."/>
            <person name="Henrissat B."/>
            <person name="Wiebenga A."/>
            <person name="vanKuyk P.A."/>
            <person name="Barry K."/>
            <person name="Lindquist E."/>
            <person name="LaButti K."/>
            <person name="Lapidus A."/>
            <person name="Lucas S."/>
            <person name="Coutinho P."/>
            <person name="Gong Y."/>
            <person name="Samejima M."/>
            <person name="Mahadevan R."/>
            <person name="Abou-Zaid M."/>
            <person name="de Vries R.P."/>
            <person name="Igarashi K."/>
            <person name="Yadav J.S."/>
            <person name="Grigoriev I.V."/>
            <person name="Master E.R."/>
        </authorList>
    </citation>
    <scope>NUCLEOTIDE SEQUENCE [LARGE SCALE GENOMIC DNA]</scope>
    <source>
        <strain evidence="2 3">HHB-10118-sp</strain>
    </source>
</reference>
<protein>
    <submittedName>
        <fullName evidence="2">Uncharacterized protein</fullName>
    </submittedName>
</protein>
<evidence type="ECO:0000313" key="3">
    <source>
        <dbReference type="Proteomes" id="UP000008370"/>
    </source>
</evidence>
<dbReference type="EMBL" id="JH930472">
    <property type="protein sequence ID" value="EKM55307.1"/>
    <property type="molecule type" value="Genomic_DNA"/>
</dbReference>
<feature type="region of interest" description="Disordered" evidence="1">
    <location>
        <begin position="103"/>
        <end position="129"/>
    </location>
</feature>
<dbReference type="Proteomes" id="UP000008370">
    <property type="component" value="Unassembled WGS sequence"/>
</dbReference>
<proteinExistence type="predicted"/>
<evidence type="ECO:0000313" key="2">
    <source>
        <dbReference type="EMBL" id="EKM55307.1"/>
    </source>
</evidence>
<dbReference type="HOGENOM" id="CLU_1949578_0_0_1"/>
<evidence type="ECO:0000256" key="1">
    <source>
        <dbReference type="SAM" id="MobiDB-lite"/>
    </source>
</evidence>
<dbReference type="RefSeq" id="XP_007395636.1">
    <property type="nucleotide sequence ID" value="XM_007395574.1"/>
</dbReference>